<proteinExistence type="predicted"/>
<evidence type="ECO:0000313" key="2">
    <source>
        <dbReference type="Proteomes" id="UP001283361"/>
    </source>
</evidence>
<evidence type="ECO:0000313" key="1">
    <source>
        <dbReference type="EMBL" id="KAK3769569.1"/>
    </source>
</evidence>
<accession>A0AAE0ZHL7</accession>
<dbReference type="AlphaFoldDB" id="A0AAE0ZHL7"/>
<name>A0AAE0ZHL7_9GAST</name>
<gene>
    <name evidence="1" type="ORF">RRG08_044764</name>
</gene>
<protein>
    <submittedName>
        <fullName evidence="1">Uncharacterized protein</fullName>
    </submittedName>
</protein>
<organism evidence="1 2">
    <name type="scientific">Elysia crispata</name>
    <name type="common">lettuce slug</name>
    <dbReference type="NCBI Taxonomy" id="231223"/>
    <lineage>
        <taxon>Eukaryota</taxon>
        <taxon>Metazoa</taxon>
        <taxon>Spiralia</taxon>
        <taxon>Lophotrochozoa</taxon>
        <taxon>Mollusca</taxon>
        <taxon>Gastropoda</taxon>
        <taxon>Heterobranchia</taxon>
        <taxon>Euthyneura</taxon>
        <taxon>Panpulmonata</taxon>
        <taxon>Sacoglossa</taxon>
        <taxon>Placobranchoidea</taxon>
        <taxon>Plakobranchidae</taxon>
        <taxon>Elysia</taxon>
    </lineage>
</organism>
<reference evidence="1" key="1">
    <citation type="journal article" date="2023" name="G3 (Bethesda)">
        <title>A reference genome for the long-term kleptoplast-retaining sea slug Elysia crispata morphotype clarki.</title>
        <authorList>
            <person name="Eastman K.E."/>
            <person name="Pendleton A.L."/>
            <person name="Shaikh M.A."/>
            <person name="Suttiyut T."/>
            <person name="Ogas R."/>
            <person name="Tomko P."/>
            <person name="Gavelis G."/>
            <person name="Widhalm J.R."/>
            <person name="Wisecaver J.H."/>
        </authorList>
    </citation>
    <scope>NUCLEOTIDE SEQUENCE</scope>
    <source>
        <strain evidence="1">ECLA1</strain>
    </source>
</reference>
<sequence>MKSIQLNCSEISANVCHGASVSPFRKPSPHLRLLRVTSGGYHEESAGPFSSSTSFF</sequence>
<comment type="caution">
    <text evidence="1">The sequence shown here is derived from an EMBL/GenBank/DDBJ whole genome shotgun (WGS) entry which is preliminary data.</text>
</comment>
<dbReference type="EMBL" id="JAWDGP010003905">
    <property type="protein sequence ID" value="KAK3769569.1"/>
    <property type="molecule type" value="Genomic_DNA"/>
</dbReference>
<dbReference type="Proteomes" id="UP001283361">
    <property type="component" value="Unassembled WGS sequence"/>
</dbReference>
<keyword evidence="2" id="KW-1185">Reference proteome</keyword>